<dbReference type="AlphaFoldDB" id="A0A5N6UKW7"/>
<organism evidence="1 2">
    <name type="scientific">Aspergillus tamarii</name>
    <dbReference type="NCBI Taxonomy" id="41984"/>
    <lineage>
        <taxon>Eukaryota</taxon>
        <taxon>Fungi</taxon>
        <taxon>Dikarya</taxon>
        <taxon>Ascomycota</taxon>
        <taxon>Pezizomycotina</taxon>
        <taxon>Eurotiomycetes</taxon>
        <taxon>Eurotiomycetidae</taxon>
        <taxon>Eurotiales</taxon>
        <taxon>Aspergillaceae</taxon>
        <taxon>Aspergillus</taxon>
        <taxon>Aspergillus subgen. Circumdati</taxon>
    </lineage>
</organism>
<proteinExistence type="predicted"/>
<name>A0A5N6UKW7_ASPTM</name>
<evidence type="ECO:0000313" key="1">
    <source>
        <dbReference type="EMBL" id="KAE8159272.1"/>
    </source>
</evidence>
<evidence type="ECO:0000313" key="2">
    <source>
        <dbReference type="Proteomes" id="UP000326950"/>
    </source>
</evidence>
<protein>
    <submittedName>
        <fullName evidence="1">Uncharacterized protein</fullName>
    </submittedName>
</protein>
<gene>
    <name evidence="1" type="ORF">BDV40DRAFT_291094</name>
</gene>
<keyword evidence="2" id="KW-1185">Reference proteome</keyword>
<dbReference type="Proteomes" id="UP000326950">
    <property type="component" value="Unassembled WGS sequence"/>
</dbReference>
<sequence length="77" mass="8838">MAPFNLVFKFTVDSTKVTALTNDICAKVQENEPDTLLDFIYKVDGKNEFVAATFEKHLSQPYFTKFTEDIMPLIVEE</sequence>
<accession>A0A5N6UKW7</accession>
<reference evidence="1 2" key="1">
    <citation type="submission" date="2019-04" db="EMBL/GenBank/DDBJ databases">
        <title>Friends and foes A comparative genomics study of 23 Aspergillus species from section Flavi.</title>
        <authorList>
            <consortium name="DOE Joint Genome Institute"/>
            <person name="Kjaerbolling I."/>
            <person name="Vesth T."/>
            <person name="Frisvad J.C."/>
            <person name="Nybo J.L."/>
            <person name="Theobald S."/>
            <person name="Kildgaard S."/>
            <person name="Isbrandt T."/>
            <person name="Kuo A."/>
            <person name="Sato A."/>
            <person name="Lyhne E.K."/>
            <person name="Kogle M.E."/>
            <person name="Wiebenga A."/>
            <person name="Kun R.S."/>
            <person name="Lubbers R.J."/>
            <person name="Makela M.R."/>
            <person name="Barry K."/>
            <person name="Chovatia M."/>
            <person name="Clum A."/>
            <person name="Daum C."/>
            <person name="Haridas S."/>
            <person name="He G."/>
            <person name="LaButti K."/>
            <person name="Lipzen A."/>
            <person name="Mondo S."/>
            <person name="Riley R."/>
            <person name="Salamov A."/>
            <person name="Simmons B.A."/>
            <person name="Magnuson J.K."/>
            <person name="Henrissat B."/>
            <person name="Mortensen U.H."/>
            <person name="Larsen T.O."/>
            <person name="Devries R.P."/>
            <person name="Grigoriev I.V."/>
            <person name="Machida M."/>
            <person name="Baker S.E."/>
            <person name="Andersen M.R."/>
        </authorList>
    </citation>
    <scope>NUCLEOTIDE SEQUENCE [LARGE SCALE GENOMIC DNA]</scope>
    <source>
        <strain evidence="1 2">CBS 117626</strain>
    </source>
</reference>
<dbReference type="EMBL" id="ML738678">
    <property type="protein sequence ID" value="KAE8159272.1"/>
    <property type="molecule type" value="Genomic_DNA"/>
</dbReference>